<dbReference type="Pfam" id="PF13715">
    <property type="entry name" value="CarbopepD_reg_2"/>
    <property type="match status" value="1"/>
</dbReference>
<dbReference type="InterPro" id="IPR023997">
    <property type="entry name" value="TonB-dep_OMP_SusC/RagA_CS"/>
</dbReference>
<comment type="similarity">
    <text evidence="8 9">Belongs to the TonB-dependent receptor family.</text>
</comment>
<dbReference type="GO" id="GO:0009279">
    <property type="term" value="C:cell outer membrane"/>
    <property type="evidence" value="ECO:0007669"/>
    <property type="project" value="UniProtKB-SubCell"/>
</dbReference>
<dbReference type="OrthoDB" id="9768177at2"/>
<keyword evidence="12" id="KW-0675">Receptor</keyword>
<dbReference type="NCBIfam" id="TIGR04056">
    <property type="entry name" value="OMP_RagA_SusC"/>
    <property type="match status" value="1"/>
</dbReference>
<keyword evidence="5 9" id="KW-0798">TonB box</keyword>
<dbReference type="Gene3D" id="2.40.170.20">
    <property type="entry name" value="TonB-dependent receptor, beta-barrel domain"/>
    <property type="match status" value="1"/>
</dbReference>
<evidence type="ECO:0000256" key="5">
    <source>
        <dbReference type="ARBA" id="ARBA00023077"/>
    </source>
</evidence>
<evidence type="ECO:0000259" key="11">
    <source>
        <dbReference type="Pfam" id="PF07715"/>
    </source>
</evidence>
<dbReference type="Pfam" id="PF07715">
    <property type="entry name" value="Plug"/>
    <property type="match status" value="1"/>
</dbReference>
<evidence type="ECO:0000256" key="6">
    <source>
        <dbReference type="ARBA" id="ARBA00023136"/>
    </source>
</evidence>
<feature type="domain" description="TonB-dependent receptor plug" evidence="11">
    <location>
        <begin position="129"/>
        <end position="231"/>
    </location>
</feature>
<dbReference type="InterPro" id="IPR008969">
    <property type="entry name" value="CarboxyPept-like_regulatory"/>
</dbReference>
<comment type="caution">
    <text evidence="12">The sequence shown here is derived from an EMBL/GenBank/DDBJ whole genome shotgun (WGS) entry which is preliminary data.</text>
</comment>
<organism evidence="12 13">
    <name type="scientific">Seonamhaeicola marinus</name>
    <dbReference type="NCBI Taxonomy" id="1912246"/>
    <lineage>
        <taxon>Bacteria</taxon>
        <taxon>Pseudomonadati</taxon>
        <taxon>Bacteroidota</taxon>
        <taxon>Flavobacteriia</taxon>
        <taxon>Flavobacteriales</taxon>
        <taxon>Flavobacteriaceae</taxon>
    </lineage>
</organism>
<dbReference type="InterPro" id="IPR037066">
    <property type="entry name" value="Plug_dom_sf"/>
</dbReference>
<evidence type="ECO:0000256" key="3">
    <source>
        <dbReference type="ARBA" id="ARBA00022452"/>
    </source>
</evidence>
<evidence type="ECO:0000256" key="9">
    <source>
        <dbReference type="RuleBase" id="RU003357"/>
    </source>
</evidence>
<dbReference type="InterPro" id="IPR023996">
    <property type="entry name" value="TonB-dep_OMP_SusC/RagA"/>
</dbReference>
<dbReference type="InterPro" id="IPR012910">
    <property type="entry name" value="Plug_dom"/>
</dbReference>
<evidence type="ECO:0000256" key="8">
    <source>
        <dbReference type="PROSITE-ProRule" id="PRU01360"/>
    </source>
</evidence>
<dbReference type="InterPro" id="IPR039426">
    <property type="entry name" value="TonB-dep_rcpt-like"/>
</dbReference>
<dbReference type="Pfam" id="PF00593">
    <property type="entry name" value="TonB_dep_Rec_b-barrel"/>
    <property type="match status" value="1"/>
</dbReference>
<dbReference type="PROSITE" id="PS52016">
    <property type="entry name" value="TONB_DEPENDENT_REC_3"/>
    <property type="match status" value="1"/>
</dbReference>
<keyword evidence="2 8" id="KW-0813">Transport</keyword>
<gene>
    <name evidence="12" type="ORF">FUA24_05845</name>
</gene>
<dbReference type="SUPFAM" id="SSF49464">
    <property type="entry name" value="Carboxypeptidase regulatory domain-like"/>
    <property type="match status" value="1"/>
</dbReference>
<evidence type="ECO:0000256" key="2">
    <source>
        <dbReference type="ARBA" id="ARBA00022448"/>
    </source>
</evidence>
<feature type="domain" description="TonB-dependent receptor-like beta-barrel" evidence="10">
    <location>
        <begin position="447"/>
        <end position="923"/>
    </location>
</feature>
<evidence type="ECO:0000256" key="1">
    <source>
        <dbReference type="ARBA" id="ARBA00004571"/>
    </source>
</evidence>
<dbReference type="Gene3D" id="2.170.130.10">
    <property type="entry name" value="TonB-dependent receptor, plug domain"/>
    <property type="match status" value="1"/>
</dbReference>
<reference evidence="12 13" key="1">
    <citation type="submission" date="2019-08" db="EMBL/GenBank/DDBJ databases">
        <title>Seonamhaeicola sediminis sp. nov., isolated from marine sediment.</title>
        <authorList>
            <person name="Cao W.R."/>
        </authorList>
    </citation>
    <scope>NUCLEOTIDE SEQUENCE [LARGE SCALE GENOMIC DNA]</scope>
    <source>
        <strain evidence="12 13">B011</strain>
    </source>
</reference>
<dbReference type="SUPFAM" id="SSF56935">
    <property type="entry name" value="Porins"/>
    <property type="match status" value="1"/>
</dbReference>
<dbReference type="InterPro" id="IPR000531">
    <property type="entry name" value="Beta-barrel_TonB"/>
</dbReference>
<evidence type="ECO:0000256" key="4">
    <source>
        <dbReference type="ARBA" id="ARBA00022692"/>
    </source>
</evidence>
<keyword evidence="13" id="KW-1185">Reference proteome</keyword>
<evidence type="ECO:0000313" key="13">
    <source>
        <dbReference type="Proteomes" id="UP000323930"/>
    </source>
</evidence>
<evidence type="ECO:0000256" key="7">
    <source>
        <dbReference type="ARBA" id="ARBA00023237"/>
    </source>
</evidence>
<keyword evidence="4 8" id="KW-0812">Transmembrane</keyword>
<dbReference type="RefSeq" id="WP_148540512.1">
    <property type="nucleotide sequence ID" value="NZ_VSDQ01000409.1"/>
</dbReference>
<dbReference type="InterPro" id="IPR036942">
    <property type="entry name" value="Beta-barrel_TonB_sf"/>
</dbReference>
<evidence type="ECO:0000259" key="10">
    <source>
        <dbReference type="Pfam" id="PF00593"/>
    </source>
</evidence>
<dbReference type="AlphaFoldDB" id="A0A5D0IKS7"/>
<accession>A0A5D0IKS7</accession>
<name>A0A5D0IKS7_9FLAO</name>
<keyword evidence="6 8" id="KW-0472">Membrane</keyword>
<dbReference type="EMBL" id="VSDQ01000409">
    <property type="protein sequence ID" value="TYA84174.1"/>
    <property type="molecule type" value="Genomic_DNA"/>
</dbReference>
<evidence type="ECO:0000313" key="12">
    <source>
        <dbReference type="EMBL" id="TYA84174.1"/>
    </source>
</evidence>
<comment type="subcellular location">
    <subcellularLocation>
        <location evidence="1 8">Cell outer membrane</location>
        <topology evidence="1 8">Multi-pass membrane protein</topology>
    </subcellularLocation>
</comment>
<dbReference type="NCBIfam" id="TIGR04057">
    <property type="entry name" value="SusC_RagA_signa"/>
    <property type="match status" value="1"/>
</dbReference>
<dbReference type="Proteomes" id="UP000323930">
    <property type="component" value="Unassembled WGS sequence"/>
</dbReference>
<proteinExistence type="inferred from homology"/>
<protein>
    <submittedName>
        <fullName evidence="12">TonB-dependent receptor</fullName>
    </submittedName>
</protein>
<sequence>MRKIYFINYLLSVFEFKKKRLSTLLFFLCGSALIYGQSLTVSGTVTDDTDIPLAGANIIVKGTSKGAVTDFDGNYSISVNPGDVLVASYTGFQTKEVTVGSSTTINIKLSEDAEALDEVVLIGYGTRKKTDIVSAVSSVDEDFLEAQPSADATRALQGSASGVTVVASARPGQQAQIRIRGLGSINGNSPLFIVDGVTGGAVPPPDQIESMQVLKDASSTAIYGARGASGVILITTKSGRKNQALKFNFNVRTGVGKSNAKYDLVTDPNLIGQMIWLEQTNDGITPSHAHFTFDPNDITATRFNDYLFPNGGSFGDPSTDPSLYEERNYPITLTNPNGTDWMKESFRSALLQDYNLSVTGGSEKTIYSFNASFFDEEGVFKHNSFNRYAFRSNVESEVTDWLTIGQRLGATLTESKGNTPGFNAYVETSPLIPIFDEGGNYAGGVVGGNLNDGPNPVGHLYRSRKDLRKNLNLVGNFYVEVKPFKNVTVKSLFGYNMNWFSNHDPRFGDPENTNGTFVNTLSETRSNNLTWNFTNTASYAKTFNDIHSFELLAGMESTKFDFDLVTAGRAGFISTSDEFFFLSSGAEAVTNGSNAATWSLFSLFSRAFYSYKDKYMIEGTVRRDGSSRFGANNRYGVFPAVSAGWMISEEPFMAGTSGWLNRLKFRAGWGESGNDQIGNYNGFTTFGSGLGNSYYGIGGSDGTISLGYQSTAFGNPDAKWETTESTNFGIDATLFGGLDLSVDLWKKSTRDMLFRTTIPAIDGQATAPFVNVGTMDNKGLDIELNYRKTVSEDFSYSIGLNMSTYKNEVTKLSGTEGDQLLGRSERGQRYTRAITGRAFPEFYGYVVDGIFQTQAEADGHPANGDYNEPGNLKIRDVNGDGVITPDDRTWIGNPHPDFTAGLNLGINYKNFDLTSIWYASVGNDVVNYHDRFTRWGLFQGPKASDRLFRSWGSPYLENNADAVLPKASSTTSFEQNTNSMHIEDGSFLRMKSIQLGYNVPDSVLDKFGFSSLRLYLMGTNLITLFDTYSGLDVEVTPENEINRGFDEGTWPSPKQIIFGVNIGI</sequence>
<dbReference type="Gene3D" id="2.60.40.1120">
    <property type="entry name" value="Carboxypeptidase-like, regulatory domain"/>
    <property type="match status" value="1"/>
</dbReference>
<keyword evidence="3 8" id="KW-1134">Transmembrane beta strand</keyword>
<keyword evidence="7 8" id="KW-0998">Cell outer membrane</keyword>